<dbReference type="NCBIfam" id="TIGR01697">
    <property type="entry name" value="PNPH-PUNA-XAPA"/>
    <property type="match status" value="1"/>
</dbReference>
<protein>
    <recommendedName>
        <fullName evidence="5">Purine nucleoside phosphorylase</fullName>
        <ecNumber evidence="5">2.4.2.1</ecNumber>
    </recommendedName>
    <alternativeName>
        <fullName evidence="5">Inosine-guanosine phosphorylase</fullName>
    </alternativeName>
</protein>
<dbReference type="Proteomes" id="UP001059546">
    <property type="component" value="Chromosome I"/>
</dbReference>
<reference evidence="8 10" key="2">
    <citation type="submission" date="2023-02" db="EMBL/GenBank/DDBJ databases">
        <title>Encephalitozoon hellem ATCC 50451 complete genome.</title>
        <authorList>
            <person name="Mascarenhas dos Santos A.C."/>
            <person name="Julian A.T."/>
            <person name="Pombert J.-F."/>
        </authorList>
    </citation>
    <scope>NUCLEOTIDE SEQUENCE [LARGE SCALE GENOMIC DNA]</scope>
    <source>
        <strain evidence="8 10">ATCC 50451</strain>
    </source>
</reference>
<dbReference type="PANTHER" id="PTHR11904:SF9">
    <property type="entry name" value="PURINE NUCLEOSIDE PHOSPHORYLASE-RELATED"/>
    <property type="match status" value="1"/>
</dbReference>
<evidence type="ECO:0000313" key="9">
    <source>
        <dbReference type="Proteomes" id="UP001059546"/>
    </source>
</evidence>
<dbReference type="SUPFAM" id="SSF53167">
    <property type="entry name" value="Purine and uridine phosphorylases"/>
    <property type="match status" value="1"/>
</dbReference>
<evidence type="ECO:0000313" key="8">
    <source>
        <dbReference type="EMBL" id="WEL37876.1"/>
    </source>
</evidence>
<evidence type="ECO:0000256" key="5">
    <source>
        <dbReference type="PIRNR" id="PIRNR000477"/>
    </source>
</evidence>
<reference evidence="7" key="1">
    <citation type="submission" date="2021-05" db="EMBL/GenBank/DDBJ databases">
        <title>Encephalitozoon hellem ATCC 50604 Complete Genome.</title>
        <authorList>
            <person name="Mascarenhas dos Santos A.C."/>
            <person name="Julian A.T."/>
            <person name="Pombert J.-F."/>
        </authorList>
    </citation>
    <scope>NUCLEOTIDE SEQUENCE</scope>
    <source>
        <strain evidence="7">ATCC 50604</strain>
    </source>
</reference>
<organism evidence="7 9">
    <name type="scientific">Encephalitozoon hellem</name>
    <name type="common">Microsporidian parasite</name>
    <dbReference type="NCBI Taxonomy" id="27973"/>
    <lineage>
        <taxon>Eukaryota</taxon>
        <taxon>Fungi</taxon>
        <taxon>Fungi incertae sedis</taxon>
        <taxon>Microsporidia</taxon>
        <taxon>Unikaryonidae</taxon>
        <taxon>Encephalitozoon</taxon>
    </lineage>
</organism>
<comment type="pathway">
    <text evidence="1 5">Purine metabolism; purine nucleoside salvage.</text>
</comment>
<dbReference type="Proteomes" id="UP001217963">
    <property type="component" value="Chromosome I"/>
</dbReference>
<dbReference type="GO" id="GO:0005737">
    <property type="term" value="C:cytoplasm"/>
    <property type="evidence" value="ECO:0007669"/>
    <property type="project" value="TreeGrafter"/>
</dbReference>
<accession>A0A9Q9C8T3</accession>
<dbReference type="EC" id="2.4.2.1" evidence="5"/>
<evidence type="ECO:0000256" key="2">
    <source>
        <dbReference type="ARBA" id="ARBA00006751"/>
    </source>
</evidence>
<keyword evidence="4 5" id="KW-0808">Transferase</keyword>
<sequence>MFTEVKANKGFGSGSHDSSIKYTYELVKDISEFVMKRIQISPKVGIICGSGMGEITKELSGKVEIRYKDIPHFPVSTVQGHDGKLVAGKMGGVEVICMQGRLHYYEGYPLSTCSMPVRMMKLCGITHIIISNAVGGINPDYNIGDIMIVKDHINFLGYGGVSPLIGAHDERWGPRFVPMDKVYSQEVREKAKVAAQRLGIEPFLREGVLSIAGGPCYETVSESRMLHKLGVDAIGMSAVGEAITAHQAGLTVFGFSLITGKCPMEYDVDSEISHDKVVGCAQERGILVGRWLSELIEILAPSLSCART</sequence>
<comment type="similarity">
    <text evidence="2 5">Belongs to the PNP/MTAP phosphorylase family.</text>
</comment>
<dbReference type="EMBL" id="CP119062">
    <property type="protein sequence ID" value="WEL37876.1"/>
    <property type="molecule type" value="Genomic_DNA"/>
</dbReference>
<dbReference type="PIRSF" id="PIRSF000477">
    <property type="entry name" value="PurNPase"/>
    <property type="match status" value="1"/>
</dbReference>
<evidence type="ECO:0000259" key="6">
    <source>
        <dbReference type="Pfam" id="PF01048"/>
    </source>
</evidence>
<dbReference type="NCBIfam" id="NF006054">
    <property type="entry name" value="PRK08202.1"/>
    <property type="match status" value="1"/>
</dbReference>
<evidence type="ECO:0000256" key="1">
    <source>
        <dbReference type="ARBA" id="ARBA00005058"/>
    </source>
</evidence>
<dbReference type="GO" id="GO:0009116">
    <property type="term" value="P:nucleoside metabolic process"/>
    <property type="evidence" value="ECO:0007669"/>
    <property type="project" value="InterPro"/>
</dbReference>
<dbReference type="Pfam" id="PF01048">
    <property type="entry name" value="PNP_UDP_1"/>
    <property type="match status" value="1"/>
</dbReference>
<feature type="domain" description="Nucleoside phosphorylase" evidence="6">
    <location>
        <begin position="43"/>
        <end position="278"/>
    </location>
</feature>
<proteinExistence type="inferred from homology"/>
<evidence type="ECO:0000313" key="7">
    <source>
        <dbReference type="EMBL" id="UTX42433.1"/>
    </source>
</evidence>
<name>A0A9Q9C8T3_ENCHE</name>
<keyword evidence="10" id="KW-1185">Reference proteome</keyword>
<evidence type="ECO:0000313" key="10">
    <source>
        <dbReference type="Proteomes" id="UP001217963"/>
    </source>
</evidence>
<evidence type="ECO:0000256" key="3">
    <source>
        <dbReference type="ARBA" id="ARBA00022676"/>
    </source>
</evidence>
<dbReference type="GO" id="GO:0004731">
    <property type="term" value="F:purine-nucleoside phosphorylase activity"/>
    <property type="evidence" value="ECO:0007669"/>
    <property type="project" value="UniProtKB-EC"/>
</dbReference>
<dbReference type="AlphaFoldDB" id="A0A9Q9C8T3"/>
<keyword evidence="3 5" id="KW-0328">Glycosyltransferase</keyword>
<dbReference type="CDD" id="cd09009">
    <property type="entry name" value="PNP-EcPNPII_like"/>
    <property type="match status" value="1"/>
</dbReference>
<dbReference type="EMBL" id="CP075147">
    <property type="protein sequence ID" value="UTX42433.1"/>
    <property type="molecule type" value="Genomic_DNA"/>
</dbReference>
<dbReference type="PANTHER" id="PTHR11904">
    <property type="entry name" value="METHYLTHIOADENOSINE/PURINE NUCLEOSIDE PHOSPHORYLASE"/>
    <property type="match status" value="1"/>
</dbReference>
<gene>
    <name evidence="7" type="ORF">GPU96_01g01370</name>
    <name evidence="8" type="ORF">PFJ87_01g01300</name>
</gene>
<dbReference type="InterPro" id="IPR035994">
    <property type="entry name" value="Nucleoside_phosphorylase_sf"/>
</dbReference>
<evidence type="ECO:0000256" key="4">
    <source>
        <dbReference type="ARBA" id="ARBA00022679"/>
    </source>
</evidence>
<dbReference type="InterPro" id="IPR000845">
    <property type="entry name" value="Nucleoside_phosphorylase_d"/>
</dbReference>
<dbReference type="OrthoDB" id="10261782at2759"/>
<dbReference type="Gene3D" id="3.40.50.1580">
    <property type="entry name" value="Nucleoside phosphorylase domain"/>
    <property type="match status" value="1"/>
</dbReference>
<dbReference type="InterPro" id="IPR011268">
    <property type="entry name" value="Purine_phosphorylase"/>
</dbReference>
<comment type="function">
    <text evidence="5">The purine nucleoside phosphorylases catalyze the phosphorolytic breakdown of the N-glycosidic bond in the beta-(deoxy)ribonucleoside molecules, with the formation of the corresponding free purine bases and pentose-1-phosphate.</text>
</comment>